<evidence type="ECO:0000259" key="3">
    <source>
        <dbReference type="Pfam" id="PF03713"/>
    </source>
</evidence>
<keyword evidence="2" id="KW-0732">Signal</keyword>
<dbReference type="InterPro" id="IPR005183">
    <property type="entry name" value="DUF305_CopM-like"/>
</dbReference>
<evidence type="ECO:0000313" key="4">
    <source>
        <dbReference type="EMBL" id="MBA4724176.1"/>
    </source>
</evidence>
<dbReference type="PANTHER" id="PTHR36933:SF1">
    <property type="entry name" value="SLL0788 PROTEIN"/>
    <property type="match status" value="1"/>
</dbReference>
<feature type="chain" id="PRO_5032445003" evidence="2">
    <location>
        <begin position="28"/>
        <end position="736"/>
    </location>
</feature>
<dbReference type="Proteomes" id="UP000585327">
    <property type="component" value="Unassembled WGS sequence"/>
</dbReference>
<evidence type="ECO:0000313" key="5">
    <source>
        <dbReference type="Proteomes" id="UP000585327"/>
    </source>
</evidence>
<dbReference type="EMBL" id="JACETM010000027">
    <property type="protein sequence ID" value="MBA4724176.1"/>
    <property type="molecule type" value="Genomic_DNA"/>
</dbReference>
<feature type="region of interest" description="Disordered" evidence="1">
    <location>
        <begin position="256"/>
        <end position="283"/>
    </location>
</feature>
<feature type="compositionally biased region" description="Acidic residues" evidence="1">
    <location>
        <begin position="267"/>
        <end position="278"/>
    </location>
</feature>
<dbReference type="AlphaFoldDB" id="A0A838YPQ7"/>
<comment type="caution">
    <text evidence="4">The sequence shown here is derived from an EMBL/GenBank/DDBJ whole genome shotgun (WGS) entry which is preliminary data.</text>
</comment>
<accession>A0A838YPQ7</accession>
<name>A0A838YPQ7_9GAMM</name>
<protein>
    <submittedName>
        <fullName evidence="4">DUF305 domain-containing protein</fullName>
    </submittedName>
</protein>
<evidence type="ECO:0000256" key="1">
    <source>
        <dbReference type="SAM" id="MobiDB-lite"/>
    </source>
</evidence>
<sequence>MKMIKTNTKIFLNSFVLTFALSIQVVALENSGEPKIIQPGAPGDYSKILDAEDATNIANTSYTEADVKFLQGMIVHHEQAVLMSSYVDSRTNNKIILDLAKRIDVSQVDEINFMESWLKARNEVVSMNHMNHMNHGNDMHMAGMASKQQLEKLRDSNGTSFDRLFLSLMIAHHDGALEMVKELRKFPGSTYDPILNEFVSDLVNDQGVEIERMNRIAVSLSDDPRAGLTAGLFIADEAILNMEIIASLRKPAGFFDPNNPATKGSEETSDKDDDEEKTVEELSRSLRSPMLSFSNTDMAFRDNLLVAGSYHGFNMYEIGDDGIPNLLTSVVCPGGQGDVSVVGNLLIMSVEEIRSRIDCGLEGVGKDASPERFRGIRIFDISDLQNPIQVGAVQTCRGSHTHSVVKGPTEDGKIIVYNSGTGSVRDEEEMKECIGNVAGDKRTALFRIDIIEIPINEPSKSKIVSSPAVFEDPETGSLAGLWRGGDHGDETQETRKTDQCHDITVFPSLNIAAGACSGNGILFDISDPYNPFRLDVVTDTGFAYWHSATFNNDGTKVIFTDEWGGGGRARCRAWDPLDWGADAIYDIVENKLVFKSHYKMPAPQLETENCVAHNGSIIPVPDRDIFVQAWYQGGISIIDFTDSSNPYEIAYFDRGPIFEDLLITGGYWSSYYYDGYIYGTEITRGLDIFKLTPSEYLSEEEISRAANAYPAIGPNTFNPQQQIPMVWPENSKETSL</sequence>
<dbReference type="Gene3D" id="1.20.1260.10">
    <property type="match status" value="1"/>
</dbReference>
<dbReference type="Pfam" id="PF03713">
    <property type="entry name" value="DUF305"/>
    <property type="match status" value="1"/>
</dbReference>
<dbReference type="InterPro" id="IPR012347">
    <property type="entry name" value="Ferritin-like"/>
</dbReference>
<reference evidence="4 5" key="1">
    <citation type="submission" date="2020-06" db="EMBL/GenBank/DDBJ databases">
        <title>Dysbiosis in marine aquaculture revealed through microbiome analysis: reverse ecology for environmental sustainability.</title>
        <authorList>
            <person name="Haro-Moreno J.M."/>
            <person name="Coutinho F.H."/>
            <person name="Zaragoza-Solas A."/>
            <person name="Picazo A."/>
            <person name="Almagro-Moreno S."/>
            <person name="Lopez-Perez M."/>
        </authorList>
    </citation>
    <scope>NUCLEOTIDE SEQUENCE [LARGE SCALE GENOMIC DNA]</scope>
    <source>
        <strain evidence="4">MCMED-G42</strain>
    </source>
</reference>
<gene>
    <name evidence="4" type="ORF">H2021_03050</name>
</gene>
<feature type="domain" description="DUF305" evidence="3">
    <location>
        <begin position="66"/>
        <end position="216"/>
    </location>
</feature>
<feature type="signal peptide" evidence="2">
    <location>
        <begin position="1"/>
        <end position="27"/>
    </location>
</feature>
<dbReference type="PANTHER" id="PTHR36933">
    <property type="entry name" value="SLL0788 PROTEIN"/>
    <property type="match status" value="1"/>
</dbReference>
<proteinExistence type="predicted"/>
<evidence type="ECO:0000256" key="2">
    <source>
        <dbReference type="SAM" id="SignalP"/>
    </source>
</evidence>
<organism evidence="4 5">
    <name type="scientific">SAR86 cluster bacterium</name>
    <dbReference type="NCBI Taxonomy" id="2030880"/>
    <lineage>
        <taxon>Bacteria</taxon>
        <taxon>Pseudomonadati</taxon>
        <taxon>Pseudomonadota</taxon>
        <taxon>Gammaproteobacteria</taxon>
        <taxon>SAR86 cluster</taxon>
    </lineage>
</organism>
<dbReference type="SUPFAM" id="SSF75011">
    <property type="entry name" value="3-carboxy-cis,cis-mucoante lactonizing enzyme"/>
    <property type="match status" value="1"/>
</dbReference>